<dbReference type="InterPro" id="IPR020904">
    <property type="entry name" value="Sc_DH/Rdtase_CS"/>
</dbReference>
<dbReference type="OrthoDB" id="9803333at2"/>
<dbReference type="InterPro" id="IPR002347">
    <property type="entry name" value="SDR_fam"/>
</dbReference>
<dbReference type="EMBL" id="CP017757">
    <property type="protein sequence ID" value="AQV94845.1"/>
    <property type="molecule type" value="Genomic_DNA"/>
</dbReference>
<evidence type="ECO:0000256" key="1">
    <source>
        <dbReference type="ARBA" id="ARBA00006484"/>
    </source>
</evidence>
<dbReference type="PANTHER" id="PTHR43943">
    <property type="entry name" value="DEHYDROGENASE/REDUCTASE (SDR FAMILY) MEMBER 4"/>
    <property type="match status" value="1"/>
</dbReference>
<evidence type="ECO:0000313" key="3">
    <source>
        <dbReference type="Proteomes" id="UP000189627"/>
    </source>
</evidence>
<gene>
    <name evidence="2" type="ORF">BJN34_13240</name>
</gene>
<dbReference type="RefSeq" id="WP_078197016.1">
    <property type="nucleotide sequence ID" value="NZ_CP017757.2"/>
</dbReference>
<evidence type="ECO:0000313" key="2">
    <source>
        <dbReference type="EMBL" id="AQV94845.1"/>
    </source>
</evidence>
<dbReference type="InterPro" id="IPR036291">
    <property type="entry name" value="NAD(P)-bd_dom_sf"/>
</dbReference>
<reference evidence="3" key="1">
    <citation type="submission" date="2017-02" db="EMBL/GenBank/DDBJ databases">
        <title>Complete genome sequence of Cupriavidus necator strain NH9, a 3-chlorobenzoate degrader.</title>
        <authorList>
            <person name="Moriuchi R."/>
            <person name="Dohra H."/>
            <person name="Ogawa N."/>
        </authorList>
    </citation>
    <scope>NUCLEOTIDE SEQUENCE [LARGE SCALE GENOMIC DNA]</scope>
    <source>
        <strain evidence="3">NH9</strain>
    </source>
</reference>
<dbReference type="PRINTS" id="PR00081">
    <property type="entry name" value="GDHRDH"/>
</dbReference>
<dbReference type="SUPFAM" id="SSF51735">
    <property type="entry name" value="NAD(P)-binding Rossmann-fold domains"/>
    <property type="match status" value="1"/>
</dbReference>
<comment type="similarity">
    <text evidence="1">Belongs to the short-chain dehydrogenases/reductases (SDR) family.</text>
</comment>
<dbReference type="NCBIfam" id="NF005446">
    <property type="entry name" value="PRK07035.1"/>
    <property type="match status" value="1"/>
</dbReference>
<protein>
    <submittedName>
        <fullName evidence="2">Short-chain dehydrogenase</fullName>
    </submittedName>
</protein>
<organism evidence="2 3">
    <name type="scientific">Cupriavidus necator</name>
    <name type="common">Alcaligenes eutrophus</name>
    <name type="synonym">Ralstonia eutropha</name>
    <dbReference type="NCBI Taxonomy" id="106590"/>
    <lineage>
        <taxon>Bacteria</taxon>
        <taxon>Pseudomonadati</taxon>
        <taxon>Pseudomonadota</taxon>
        <taxon>Betaproteobacteria</taxon>
        <taxon>Burkholderiales</taxon>
        <taxon>Burkholderiaceae</taxon>
        <taxon>Cupriavidus</taxon>
    </lineage>
</organism>
<dbReference type="KEGG" id="cuh:BJN34_13240"/>
<dbReference type="FunFam" id="3.40.50.720:FF:000084">
    <property type="entry name" value="Short-chain dehydrogenase reductase"/>
    <property type="match status" value="1"/>
</dbReference>
<dbReference type="CDD" id="cd05233">
    <property type="entry name" value="SDR_c"/>
    <property type="match status" value="1"/>
</dbReference>
<dbReference type="Pfam" id="PF13561">
    <property type="entry name" value="adh_short_C2"/>
    <property type="match status" value="1"/>
</dbReference>
<dbReference type="PRINTS" id="PR00080">
    <property type="entry name" value="SDRFAMILY"/>
</dbReference>
<proteinExistence type="inferred from homology"/>
<dbReference type="NCBIfam" id="NF005559">
    <property type="entry name" value="PRK07231.1"/>
    <property type="match status" value="1"/>
</dbReference>
<sequence length="254" mass="27270">MSTNLFDLTGKIAMVTGASRGIGEEIARLLAEQGAYVIVSSRKIDDCQAVANAIREAGSKAEALACHVGRMEDIEAAFAHIRNTHGRLDILINNAAANPYFGHILDTSLEAYNKTVEVNIRGYFFMSVEAGKLMRAQGGGTIVNTASVNALQPGDKQGIYSITKAAVAHMTRAFAKECGPYGIRVNALLPGLTKTKFAGALFQDKAIYDRWISEIPLRRHAEPREMAGTVLYLVSDAASFTNGECVVVDGGMTI</sequence>
<dbReference type="Proteomes" id="UP000189627">
    <property type="component" value="Chromosome 1"/>
</dbReference>
<accession>A0A1U9URT6</accession>
<name>A0A1U9URT6_CUPNE</name>
<dbReference type="PROSITE" id="PS00061">
    <property type="entry name" value="ADH_SHORT"/>
    <property type="match status" value="1"/>
</dbReference>
<dbReference type="AlphaFoldDB" id="A0A1U9URT6"/>
<dbReference type="PANTHER" id="PTHR43943:SF2">
    <property type="entry name" value="DEHYDROGENASE_REDUCTASE 4"/>
    <property type="match status" value="1"/>
</dbReference>
<dbReference type="Gene3D" id="3.40.50.720">
    <property type="entry name" value="NAD(P)-binding Rossmann-like Domain"/>
    <property type="match status" value="1"/>
</dbReference>